<feature type="compositionally biased region" description="Polar residues" evidence="5">
    <location>
        <begin position="156"/>
        <end position="174"/>
    </location>
</feature>
<proteinExistence type="predicted"/>
<reference evidence="7 8" key="1">
    <citation type="journal article" date="2019" name="Sci. Rep.">
        <title>Comparative genomics of chytrid fungi reveal insights into the obligate biotrophic and pathogenic lifestyle of Synchytrium endobioticum.</title>
        <authorList>
            <person name="van de Vossenberg B.T.L.H."/>
            <person name="Warris S."/>
            <person name="Nguyen H.D.T."/>
            <person name="van Gent-Pelzer M.P.E."/>
            <person name="Joly D.L."/>
            <person name="van de Geest H.C."/>
            <person name="Bonants P.J.M."/>
            <person name="Smith D.S."/>
            <person name="Levesque C.A."/>
            <person name="van der Lee T.A.J."/>
        </authorList>
    </citation>
    <scope>NUCLEOTIDE SEQUENCE [LARGE SCALE GENOMIC DNA]</scope>
    <source>
        <strain evidence="7 8">MB42</strain>
    </source>
</reference>
<comment type="caution">
    <text evidence="7">The sequence shown here is derived from an EMBL/GenBank/DDBJ whole genome shotgun (WGS) entry which is preliminary data.</text>
</comment>
<dbReference type="PROSITE" id="PS50114">
    <property type="entry name" value="GATA_ZN_FINGER_2"/>
    <property type="match status" value="1"/>
</dbReference>
<organism evidence="7 8">
    <name type="scientific">Synchytrium endobioticum</name>
    <dbReference type="NCBI Taxonomy" id="286115"/>
    <lineage>
        <taxon>Eukaryota</taxon>
        <taxon>Fungi</taxon>
        <taxon>Fungi incertae sedis</taxon>
        <taxon>Chytridiomycota</taxon>
        <taxon>Chytridiomycota incertae sedis</taxon>
        <taxon>Chytridiomycetes</taxon>
        <taxon>Synchytriales</taxon>
        <taxon>Synchytriaceae</taxon>
        <taxon>Synchytrium</taxon>
    </lineage>
</organism>
<feature type="compositionally biased region" description="Polar residues" evidence="5">
    <location>
        <begin position="83"/>
        <end position="99"/>
    </location>
</feature>
<keyword evidence="3" id="KW-0862">Zinc</keyword>
<dbReference type="AlphaFoldDB" id="A0A507DSA9"/>
<evidence type="ECO:0000256" key="4">
    <source>
        <dbReference type="PROSITE-ProRule" id="PRU00094"/>
    </source>
</evidence>
<sequence>MENNMLQDLSEMVAAAGILLACKYDHRYVSLNAVPLVLYASDYTTAPAAEGDDAIVNRTASINFKMHASAMTNKRKPSRRRTSLPSENPRTSSPTNTDTAGKVARRPRRSASPVKKRASREYQTTAPSISSRVAPSGPPSTGSLDPAHNARRESVSPASSRPPSTGMFNTSDSQAHTTAARTCYSCRATSTPMWRHGPNNEDLCNKCGVAYRRGKLIYLSA</sequence>
<accession>A0A507DSA9</accession>
<dbReference type="InterPro" id="IPR051140">
    <property type="entry name" value="GATA_TF"/>
</dbReference>
<dbReference type="InterPro" id="IPR013088">
    <property type="entry name" value="Znf_NHR/GATA"/>
</dbReference>
<evidence type="ECO:0000313" key="7">
    <source>
        <dbReference type="EMBL" id="TPX54624.1"/>
    </source>
</evidence>
<dbReference type="GO" id="GO:0006355">
    <property type="term" value="P:regulation of DNA-templated transcription"/>
    <property type="evidence" value="ECO:0007669"/>
    <property type="project" value="InterPro"/>
</dbReference>
<evidence type="ECO:0000256" key="5">
    <source>
        <dbReference type="SAM" id="MobiDB-lite"/>
    </source>
</evidence>
<keyword evidence="1" id="KW-0479">Metal-binding</keyword>
<evidence type="ECO:0000256" key="2">
    <source>
        <dbReference type="ARBA" id="ARBA00022771"/>
    </source>
</evidence>
<evidence type="ECO:0000313" key="8">
    <source>
        <dbReference type="Proteomes" id="UP000317494"/>
    </source>
</evidence>
<feature type="compositionally biased region" description="Basic residues" evidence="5">
    <location>
        <begin position="73"/>
        <end position="82"/>
    </location>
</feature>
<dbReference type="EMBL" id="QEAN01000003">
    <property type="protein sequence ID" value="TPX54624.1"/>
    <property type="molecule type" value="Genomic_DNA"/>
</dbReference>
<protein>
    <recommendedName>
        <fullName evidence="6">GATA-type domain-containing protein</fullName>
    </recommendedName>
</protein>
<dbReference type="Gene3D" id="3.30.50.10">
    <property type="entry name" value="Erythroid Transcription Factor GATA-1, subunit A"/>
    <property type="match status" value="1"/>
</dbReference>
<evidence type="ECO:0000256" key="3">
    <source>
        <dbReference type="ARBA" id="ARBA00022833"/>
    </source>
</evidence>
<dbReference type="InterPro" id="IPR000679">
    <property type="entry name" value="Znf_GATA"/>
</dbReference>
<dbReference type="GO" id="GO:0008270">
    <property type="term" value="F:zinc ion binding"/>
    <property type="evidence" value="ECO:0007669"/>
    <property type="project" value="UniProtKB-KW"/>
</dbReference>
<dbReference type="SMART" id="SM00401">
    <property type="entry name" value="ZnF_GATA"/>
    <property type="match status" value="1"/>
</dbReference>
<feature type="domain" description="GATA-type" evidence="6">
    <location>
        <begin position="177"/>
        <end position="212"/>
    </location>
</feature>
<evidence type="ECO:0000259" key="6">
    <source>
        <dbReference type="PROSITE" id="PS50114"/>
    </source>
</evidence>
<feature type="region of interest" description="Disordered" evidence="5">
    <location>
        <begin position="67"/>
        <end position="174"/>
    </location>
</feature>
<name>A0A507DSA9_9FUNG</name>
<evidence type="ECO:0000256" key="1">
    <source>
        <dbReference type="ARBA" id="ARBA00022723"/>
    </source>
</evidence>
<dbReference type="Proteomes" id="UP000317494">
    <property type="component" value="Unassembled WGS sequence"/>
</dbReference>
<dbReference type="PANTHER" id="PTHR45658:SF18">
    <property type="entry name" value="PROTEIN GAT2"/>
    <property type="match status" value="1"/>
</dbReference>
<feature type="compositionally biased region" description="Polar residues" evidence="5">
    <location>
        <begin position="121"/>
        <end position="143"/>
    </location>
</feature>
<keyword evidence="8" id="KW-1185">Reference proteome</keyword>
<dbReference type="Pfam" id="PF00320">
    <property type="entry name" value="GATA"/>
    <property type="match status" value="1"/>
</dbReference>
<dbReference type="SUPFAM" id="SSF57716">
    <property type="entry name" value="Glucocorticoid receptor-like (DNA-binding domain)"/>
    <property type="match status" value="1"/>
</dbReference>
<dbReference type="PANTHER" id="PTHR45658">
    <property type="entry name" value="GATA TRANSCRIPTION FACTOR"/>
    <property type="match status" value="1"/>
</dbReference>
<gene>
    <name evidence="7" type="ORF">SeMB42_g00174</name>
</gene>
<feature type="compositionally biased region" description="Basic residues" evidence="5">
    <location>
        <begin position="103"/>
        <end position="118"/>
    </location>
</feature>
<dbReference type="GO" id="GO:0043565">
    <property type="term" value="F:sequence-specific DNA binding"/>
    <property type="evidence" value="ECO:0007669"/>
    <property type="project" value="InterPro"/>
</dbReference>
<keyword evidence="2 4" id="KW-0863">Zinc-finger</keyword>
<dbReference type="VEuPathDB" id="FungiDB:SeMB42_g00174"/>